<gene>
    <name evidence="1" type="ORF">QAD02_013854</name>
</gene>
<comment type="caution">
    <text evidence="1">The sequence shown here is derived from an EMBL/GenBank/DDBJ whole genome shotgun (WGS) entry which is preliminary data.</text>
</comment>
<name>A0ACC2P3W1_9HYME</name>
<keyword evidence="2" id="KW-1185">Reference proteome</keyword>
<dbReference type="Proteomes" id="UP001239111">
    <property type="component" value="Chromosome 2"/>
</dbReference>
<organism evidence="1 2">
    <name type="scientific">Eretmocerus hayati</name>
    <dbReference type="NCBI Taxonomy" id="131215"/>
    <lineage>
        <taxon>Eukaryota</taxon>
        <taxon>Metazoa</taxon>
        <taxon>Ecdysozoa</taxon>
        <taxon>Arthropoda</taxon>
        <taxon>Hexapoda</taxon>
        <taxon>Insecta</taxon>
        <taxon>Pterygota</taxon>
        <taxon>Neoptera</taxon>
        <taxon>Endopterygota</taxon>
        <taxon>Hymenoptera</taxon>
        <taxon>Apocrita</taxon>
        <taxon>Proctotrupomorpha</taxon>
        <taxon>Chalcidoidea</taxon>
        <taxon>Aphelinidae</taxon>
        <taxon>Aphelininae</taxon>
        <taxon>Eretmocerus</taxon>
    </lineage>
</organism>
<dbReference type="EMBL" id="CM056742">
    <property type="protein sequence ID" value="KAJ8678067.1"/>
    <property type="molecule type" value="Genomic_DNA"/>
</dbReference>
<evidence type="ECO:0000313" key="1">
    <source>
        <dbReference type="EMBL" id="KAJ8678067.1"/>
    </source>
</evidence>
<proteinExistence type="predicted"/>
<evidence type="ECO:0000313" key="2">
    <source>
        <dbReference type="Proteomes" id="UP001239111"/>
    </source>
</evidence>
<reference evidence="1" key="1">
    <citation type="submission" date="2023-04" db="EMBL/GenBank/DDBJ databases">
        <title>A chromosome-level genome assembly of the parasitoid wasp Eretmocerus hayati.</title>
        <authorList>
            <person name="Zhong Y."/>
            <person name="Liu S."/>
            <person name="Liu Y."/>
        </authorList>
    </citation>
    <scope>NUCLEOTIDE SEQUENCE</scope>
    <source>
        <strain evidence="1">ZJU_SS_LIU_2023</strain>
    </source>
</reference>
<protein>
    <submittedName>
        <fullName evidence="1">Uncharacterized protein</fullName>
    </submittedName>
</protein>
<sequence>MRRNVKFPSPTLWGVRSYCIQNKTTCIMASSEPLHIAVGAEFKSWNDFCEAKRLYQNENKQCFVIKDSRRLDTHPLKGANDECEYQYAQFVCKYGKNRHEVTEVYERETRTFKCNCESFIFVRLTNDYQKLYIKSVKLDHKGHDGSETFYKFLPEMRRLLTDEDRQYVIRLLSLGCSKGKIRDVIRNEKDVYLTSKDLHNLEQSLKECDENDLGKFAQQLKDELGMFWLAFFYPCLLH</sequence>
<accession>A0ACC2P3W1</accession>